<dbReference type="EMBL" id="FPBA01000001">
    <property type="protein sequence ID" value="SFT33856.1"/>
    <property type="molecule type" value="Genomic_DNA"/>
</dbReference>
<accession>A0A1I6X6P6</accession>
<keyword evidence="2" id="KW-1185">Reference proteome</keyword>
<evidence type="ECO:0000313" key="2">
    <source>
        <dbReference type="Proteomes" id="UP000199546"/>
    </source>
</evidence>
<name>A0A1I6X6P6_9ACTN</name>
<organism evidence="1 2">
    <name type="scientific">Geodermatophilus amargosae</name>
    <dbReference type="NCBI Taxonomy" id="1296565"/>
    <lineage>
        <taxon>Bacteria</taxon>
        <taxon>Bacillati</taxon>
        <taxon>Actinomycetota</taxon>
        <taxon>Actinomycetes</taxon>
        <taxon>Geodermatophilales</taxon>
        <taxon>Geodermatophilaceae</taxon>
        <taxon>Geodermatophilus</taxon>
    </lineage>
</organism>
<evidence type="ECO:0000313" key="1">
    <source>
        <dbReference type="EMBL" id="SFT33856.1"/>
    </source>
</evidence>
<reference evidence="2" key="1">
    <citation type="submission" date="2016-10" db="EMBL/GenBank/DDBJ databases">
        <authorList>
            <person name="Varghese N."/>
            <person name="Submissions S."/>
        </authorList>
    </citation>
    <scope>NUCLEOTIDE SEQUENCE [LARGE SCALE GENOMIC DNA]</scope>
    <source>
        <strain evidence="2">DSM 46136</strain>
    </source>
</reference>
<dbReference type="AlphaFoldDB" id="A0A1I6X6P6"/>
<sequence>MPQVAVLKRRAEIHLFLLWSEARRAEAAILADIRQHFRVLEVVEVVWTPGPTFARNLSRMYMDRLPPGSHKEMHCGSGPMLAVVVEDIRPRYRVRGHRRQLKWVNSNVFDARQRYRMWTGDGHRVHASDSRTEIERNLMMIFGETPENFRERAPGADVRSRHEADLLGADGWRSTEELVRAIEMHDARVTAGPKDDRQLVVLARDVWWARTVANGREVDEETTDVRVGDDVVRLRVLPDPEATSQDGARARLVRAARGLLSSVRPTG</sequence>
<protein>
    <submittedName>
        <fullName evidence="1">Uncharacterized protein</fullName>
    </submittedName>
</protein>
<dbReference type="Proteomes" id="UP000199546">
    <property type="component" value="Unassembled WGS sequence"/>
</dbReference>
<proteinExistence type="predicted"/>
<gene>
    <name evidence="1" type="ORF">SAMN05660657_00188</name>
</gene>